<sequence length="397" mass="42143">MYETTNPPLEVQSYSKSRTAEIFTVRNVGIFFLGLLTGWGALNISGALNSSSPFSFSAIAAVVGGLGDFFANNEAFTITPSNSLPTSGDLFTLVIKNADKRDADGQYTLGYPCVSAMKLERFHRNAVEELSCGQRTILGRADLTGVTLRITHSASTTLDVPITLFFEESNNGAEEPLFAQTLVIVAPSRSIVIVAESASTSAAKNSIAGAATAVNSVPRKIPSRSNNAARAAAPTDRGAVVTVPATVGAPKAGTKTEKTVVYYSTGPTSSNPDGVIDLEARILEIGYVDKATNVFTASSSPSANLRVAVRFEVINKGTKASGSWSFNAVLPTLPFHIYSGDSQLSLMPSEKIEFVLGFDSIERKKDAEFIVNVDPTGRVVESDESNNIVKVMIHPAF</sequence>
<accession>A0A1G2MIZ9</accession>
<dbReference type="Pfam" id="PF07705">
    <property type="entry name" value="CARDB"/>
    <property type="match status" value="1"/>
</dbReference>
<dbReference type="Gene3D" id="2.60.40.10">
    <property type="entry name" value="Immunoglobulins"/>
    <property type="match status" value="1"/>
</dbReference>
<evidence type="ECO:0000313" key="2">
    <source>
        <dbReference type="EMBL" id="OHA22972.1"/>
    </source>
</evidence>
<proteinExistence type="predicted"/>
<gene>
    <name evidence="2" type="ORF">A2W52_03630</name>
</gene>
<comment type="caution">
    <text evidence="2">The sequence shown here is derived from an EMBL/GenBank/DDBJ whole genome shotgun (WGS) entry which is preliminary data.</text>
</comment>
<reference evidence="2 3" key="1">
    <citation type="journal article" date="2016" name="Nat. Commun.">
        <title>Thousands of microbial genomes shed light on interconnected biogeochemical processes in an aquifer system.</title>
        <authorList>
            <person name="Anantharaman K."/>
            <person name="Brown C.T."/>
            <person name="Hug L.A."/>
            <person name="Sharon I."/>
            <person name="Castelle C.J."/>
            <person name="Probst A.J."/>
            <person name="Thomas B.C."/>
            <person name="Singh A."/>
            <person name="Wilkins M.J."/>
            <person name="Karaoz U."/>
            <person name="Brodie E.L."/>
            <person name="Williams K.H."/>
            <person name="Hubbard S.S."/>
            <person name="Banfield J.F."/>
        </authorList>
    </citation>
    <scope>NUCLEOTIDE SEQUENCE [LARGE SCALE GENOMIC DNA]</scope>
</reference>
<organism evidence="2 3">
    <name type="scientific">Candidatus Taylorbacteria bacterium RIFCSPHIGHO2_02_49_25</name>
    <dbReference type="NCBI Taxonomy" id="1802305"/>
    <lineage>
        <taxon>Bacteria</taxon>
        <taxon>Candidatus Tayloriibacteriota</taxon>
    </lineage>
</organism>
<dbReference type="InterPro" id="IPR013783">
    <property type="entry name" value="Ig-like_fold"/>
</dbReference>
<protein>
    <recommendedName>
        <fullName evidence="1">CARDB domain-containing protein</fullName>
    </recommendedName>
</protein>
<dbReference type="AlphaFoldDB" id="A0A1G2MIZ9"/>
<dbReference type="InterPro" id="IPR011635">
    <property type="entry name" value="CARDB"/>
</dbReference>
<dbReference type="Proteomes" id="UP000176493">
    <property type="component" value="Unassembled WGS sequence"/>
</dbReference>
<name>A0A1G2MIZ9_9BACT</name>
<evidence type="ECO:0000259" key="1">
    <source>
        <dbReference type="Pfam" id="PF07705"/>
    </source>
</evidence>
<dbReference type="EMBL" id="MHRJ01000017">
    <property type="protein sequence ID" value="OHA22972.1"/>
    <property type="molecule type" value="Genomic_DNA"/>
</dbReference>
<evidence type="ECO:0000313" key="3">
    <source>
        <dbReference type="Proteomes" id="UP000176493"/>
    </source>
</evidence>
<feature type="domain" description="CARDB" evidence="1">
    <location>
        <begin position="297"/>
        <end position="389"/>
    </location>
</feature>